<dbReference type="AlphaFoldDB" id="A0A6J1D1Z7"/>
<dbReference type="GeneID" id="111016556"/>
<dbReference type="OrthoDB" id="1921202at2759"/>
<reference evidence="2" key="1">
    <citation type="submission" date="2025-08" db="UniProtKB">
        <authorList>
            <consortium name="RefSeq"/>
        </authorList>
    </citation>
    <scope>IDENTIFICATION</scope>
    <source>
        <strain evidence="2">OHB3-1</strain>
    </source>
</reference>
<name>A0A6J1D1Z7_MOMCH</name>
<dbReference type="RefSeq" id="XP_022147688.1">
    <property type="nucleotide sequence ID" value="XM_022291996.1"/>
</dbReference>
<evidence type="ECO:0000313" key="2">
    <source>
        <dbReference type="RefSeq" id="XP_022147688.1"/>
    </source>
</evidence>
<proteinExistence type="predicted"/>
<keyword evidence="1" id="KW-1185">Reference proteome</keyword>
<protein>
    <submittedName>
        <fullName evidence="2">Uncharacterized protein LOC111016556</fullName>
    </submittedName>
</protein>
<dbReference type="PANTHER" id="PTHR33401">
    <property type="entry name" value="LIGHT-HARVESTING COMPLEX-LIKE PROTEIN OHP2, CHLOROPLASTIC"/>
    <property type="match status" value="1"/>
</dbReference>
<gene>
    <name evidence="2" type="primary">LOC111016556</name>
</gene>
<dbReference type="PANTHER" id="PTHR33401:SF19">
    <property type="entry name" value="(RAPE) HYPOTHETICAL PROTEIN"/>
    <property type="match status" value="1"/>
</dbReference>
<dbReference type="Proteomes" id="UP000504603">
    <property type="component" value="Unplaced"/>
</dbReference>
<organism evidence="1 2">
    <name type="scientific">Momordica charantia</name>
    <name type="common">Bitter gourd</name>
    <name type="synonym">Balsam pear</name>
    <dbReference type="NCBI Taxonomy" id="3673"/>
    <lineage>
        <taxon>Eukaryota</taxon>
        <taxon>Viridiplantae</taxon>
        <taxon>Streptophyta</taxon>
        <taxon>Embryophyta</taxon>
        <taxon>Tracheophyta</taxon>
        <taxon>Spermatophyta</taxon>
        <taxon>Magnoliopsida</taxon>
        <taxon>eudicotyledons</taxon>
        <taxon>Gunneridae</taxon>
        <taxon>Pentapetalae</taxon>
        <taxon>rosids</taxon>
        <taxon>fabids</taxon>
        <taxon>Cucurbitales</taxon>
        <taxon>Cucurbitaceae</taxon>
        <taxon>Momordiceae</taxon>
        <taxon>Momordica</taxon>
    </lineage>
</organism>
<evidence type="ECO:0000313" key="1">
    <source>
        <dbReference type="Proteomes" id="UP000504603"/>
    </source>
</evidence>
<dbReference type="KEGG" id="mcha:111016556"/>
<accession>A0A6J1D1Z7</accession>
<sequence length="136" mass="15447">MRFWMCKIHCPSSFCLCQPSPQINTTGSVPLKLENSPHLPSEVEAVIGTSVSIVDTFEFKQECRDDKEQEPEYGIKSSLRKTSLKLGAPEGKHAKKVQWMDFSGKELVEIREFEPSEGEDTDYEDEDNRSCICTIL</sequence>